<evidence type="ECO:0000313" key="15">
    <source>
        <dbReference type="Proteomes" id="UP000244519"/>
    </source>
</evidence>
<dbReference type="SUPFAM" id="SSF47323">
    <property type="entry name" value="Anticodon-binding domain of a subclass of class I aminoacyl-tRNA synthetases"/>
    <property type="match status" value="1"/>
</dbReference>
<evidence type="ECO:0000256" key="3">
    <source>
        <dbReference type="ARBA" id="ARBA00020262"/>
    </source>
</evidence>
<evidence type="ECO:0000313" key="14">
    <source>
        <dbReference type="EMBL" id="AWD32857.1"/>
    </source>
</evidence>
<keyword evidence="9 12" id="KW-0030">Aminoacyl-tRNA synthetase</keyword>
<evidence type="ECO:0000256" key="5">
    <source>
        <dbReference type="ARBA" id="ARBA00022598"/>
    </source>
</evidence>
<evidence type="ECO:0000256" key="11">
    <source>
        <dbReference type="NCBIfam" id="TIGR00456"/>
    </source>
</evidence>
<gene>
    <name evidence="14" type="ORF">Fsol_00044</name>
</gene>
<dbReference type="Pfam" id="PF05746">
    <property type="entry name" value="DALR_1"/>
    <property type="match status" value="1"/>
</dbReference>
<keyword evidence="8 12" id="KW-0648">Protein biosynthesis</keyword>
<dbReference type="Pfam" id="PF00750">
    <property type="entry name" value="tRNA-synt_1d"/>
    <property type="match status" value="1"/>
</dbReference>
<dbReference type="Gene3D" id="3.40.50.620">
    <property type="entry name" value="HUPs"/>
    <property type="match status" value="1"/>
</dbReference>
<dbReference type="InterPro" id="IPR035684">
    <property type="entry name" value="ArgRS_core"/>
</dbReference>
<dbReference type="SMART" id="SM00836">
    <property type="entry name" value="DALR_1"/>
    <property type="match status" value="1"/>
</dbReference>
<organism evidence="14 15">
    <name type="scientific">Candidatus Fokinia solitaria</name>
    <dbReference type="NCBI Taxonomy" id="1802984"/>
    <lineage>
        <taxon>Bacteria</taxon>
        <taxon>Pseudomonadati</taxon>
        <taxon>Pseudomonadota</taxon>
        <taxon>Alphaproteobacteria</taxon>
        <taxon>Rickettsiales</taxon>
        <taxon>Candidatus Midichloriaceae</taxon>
        <taxon>Candidatus Fokinia</taxon>
    </lineage>
</organism>
<dbReference type="RefSeq" id="WP_108672906.1">
    <property type="nucleotide sequence ID" value="NZ_CP025989.1"/>
</dbReference>
<keyword evidence="15" id="KW-1185">Reference proteome</keyword>
<dbReference type="CDD" id="cd00671">
    <property type="entry name" value="ArgRS_core"/>
    <property type="match status" value="1"/>
</dbReference>
<evidence type="ECO:0000256" key="10">
    <source>
        <dbReference type="ARBA" id="ARBA00049339"/>
    </source>
</evidence>
<comment type="similarity">
    <text evidence="1 12">Belongs to the class-I aminoacyl-tRNA synthetase family.</text>
</comment>
<dbReference type="InterPro" id="IPR008909">
    <property type="entry name" value="DALR_anticod-bd"/>
</dbReference>
<protein>
    <recommendedName>
        <fullName evidence="3 11">Arginine--tRNA ligase</fullName>
        <ecNumber evidence="2 11">6.1.1.19</ecNumber>
    </recommendedName>
</protein>
<dbReference type="Proteomes" id="UP000244519">
    <property type="component" value="Chromosome"/>
</dbReference>
<evidence type="ECO:0000256" key="8">
    <source>
        <dbReference type="ARBA" id="ARBA00022917"/>
    </source>
</evidence>
<proteinExistence type="inferred from homology"/>
<dbReference type="EMBL" id="CP025989">
    <property type="protein sequence ID" value="AWD32857.1"/>
    <property type="molecule type" value="Genomic_DNA"/>
</dbReference>
<evidence type="ECO:0000259" key="13">
    <source>
        <dbReference type="SMART" id="SM00836"/>
    </source>
</evidence>
<dbReference type="PANTHER" id="PTHR11956:SF5">
    <property type="entry name" value="ARGININE--TRNA LIGASE, CYTOPLASMIC"/>
    <property type="match status" value="1"/>
</dbReference>
<evidence type="ECO:0000256" key="12">
    <source>
        <dbReference type="RuleBase" id="RU363038"/>
    </source>
</evidence>
<sequence>MTKGIKSQIGEIIECFLRDFGYQDVTVRVRRNAFVQNSYQTDVLFELAKNTTKTPHDLFLELFSGEEMSNYFTFSFSGNGFLNITLKSEFISKCLFEFHIEALPRNNIDVVVDYASPNVAKEMHVGHLRSAAIGCAIARILEFAGYNVIRQHHIGDWGTQFGFIIQFIIEKEIDAARLSINEMNVIYQEAKKLFDEDVAFEKRARIRLDKLQNNDAESIRIWQLLVERTTRYLSDIFGRLEVDFSAANIRGESAYREGLQEVIDELKNKNICVRDDGAELVKIEDKVEILKKSDGTYLYMTTDLAALKYRLQKAKWIIYITDSRQIDHFKHMFYIARVANWDKEVKLSHIAFGNVLGSDKRPLKTREGNNTTLSELVESACIESFAMMKGRQISNSAQIASTIGIGAMKYFDLKNDYVKDYIFHMPHILSLHGYTSVYIQNAYIRILSILKKFQQSSDSEGVDFQHLSSVTQLQFEEESEIAVALKTLEFWDTFETVLETLKPHHLCSYLYELASAFHLLYERCQILKAHPTQRDTRLYLIHIVQSAIYRSLSLLGISVVSEM</sequence>
<keyword evidence="6 12" id="KW-0547">Nucleotide-binding</keyword>
<keyword evidence="7 12" id="KW-0067">ATP-binding</keyword>
<dbReference type="InterPro" id="IPR001278">
    <property type="entry name" value="Arg-tRNA-ligase"/>
</dbReference>
<accession>A0A2U8BR93</accession>
<feature type="domain" description="DALR anticodon binding" evidence="13">
    <location>
        <begin position="439"/>
        <end position="563"/>
    </location>
</feature>
<dbReference type="EC" id="6.1.1.19" evidence="2 11"/>
<dbReference type="GO" id="GO:0005737">
    <property type="term" value="C:cytoplasm"/>
    <property type="evidence" value="ECO:0007669"/>
    <property type="project" value="UniProtKB-UniRule"/>
</dbReference>
<evidence type="ECO:0000256" key="7">
    <source>
        <dbReference type="ARBA" id="ARBA00022840"/>
    </source>
</evidence>
<dbReference type="FunFam" id="3.40.50.620:FF:000116">
    <property type="entry name" value="Arginine--tRNA ligase"/>
    <property type="match status" value="1"/>
</dbReference>
<keyword evidence="5 12" id="KW-0436">Ligase</keyword>
<evidence type="ECO:0000256" key="1">
    <source>
        <dbReference type="ARBA" id="ARBA00005594"/>
    </source>
</evidence>
<dbReference type="AlphaFoldDB" id="A0A2U8BR93"/>
<evidence type="ECO:0000256" key="9">
    <source>
        <dbReference type="ARBA" id="ARBA00023146"/>
    </source>
</evidence>
<dbReference type="GO" id="GO:0005524">
    <property type="term" value="F:ATP binding"/>
    <property type="evidence" value="ECO:0007669"/>
    <property type="project" value="UniProtKB-KW"/>
</dbReference>
<dbReference type="InterPro" id="IPR001412">
    <property type="entry name" value="aa-tRNA-synth_I_CS"/>
</dbReference>
<dbReference type="GO" id="GO:0006420">
    <property type="term" value="P:arginyl-tRNA aminoacylation"/>
    <property type="evidence" value="ECO:0007669"/>
    <property type="project" value="UniProtKB-UniRule"/>
</dbReference>
<dbReference type="PANTHER" id="PTHR11956">
    <property type="entry name" value="ARGINYL-TRNA SYNTHETASE"/>
    <property type="match status" value="1"/>
</dbReference>
<evidence type="ECO:0000256" key="4">
    <source>
        <dbReference type="ARBA" id="ARBA00022490"/>
    </source>
</evidence>
<comment type="catalytic activity">
    <reaction evidence="10">
        <text>tRNA(Arg) + L-arginine + ATP = L-arginyl-tRNA(Arg) + AMP + diphosphate</text>
        <dbReference type="Rhea" id="RHEA:20301"/>
        <dbReference type="Rhea" id="RHEA-COMP:9658"/>
        <dbReference type="Rhea" id="RHEA-COMP:9673"/>
        <dbReference type="ChEBI" id="CHEBI:30616"/>
        <dbReference type="ChEBI" id="CHEBI:32682"/>
        <dbReference type="ChEBI" id="CHEBI:33019"/>
        <dbReference type="ChEBI" id="CHEBI:78442"/>
        <dbReference type="ChEBI" id="CHEBI:78513"/>
        <dbReference type="ChEBI" id="CHEBI:456215"/>
        <dbReference type="EC" id="6.1.1.19"/>
    </reaction>
</comment>
<name>A0A2U8BR93_9RICK</name>
<dbReference type="InterPro" id="IPR014729">
    <property type="entry name" value="Rossmann-like_a/b/a_fold"/>
</dbReference>
<dbReference type="KEGG" id="fso:Fsol_00044"/>
<dbReference type="PROSITE" id="PS00178">
    <property type="entry name" value="AA_TRNA_LIGASE_I"/>
    <property type="match status" value="1"/>
</dbReference>
<keyword evidence="4" id="KW-0963">Cytoplasm</keyword>
<evidence type="ECO:0000256" key="2">
    <source>
        <dbReference type="ARBA" id="ARBA00012837"/>
    </source>
</evidence>
<dbReference type="PRINTS" id="PR01038">
    <property type="entry name" value="TRNASYNTHARG"/>
</dbReference>
<dbReference type="OrthoDB" id="9803211at2"/>
<reference evidence="14 15" key="1">
    <citation type="journal article" date="2018" name="Genome Biol. Evol.">
        <title>The Genome Sequence of "Candidatus Fokinia solitaria": Insights on Reductive Evolution in Rickettsiales.</title>
        <authorList>
            <person name="Floriano A.M."/>
            <person name="Castelli M."/>
            <person name="Krenek S."/>
            <person name="Berendonk T.U."/>
            <person name="Bazzocchi C."/>
            <person name="Petroni G."/>
            <person name="Sassera D."/>
        </authorList>
    </citation>
    <scope>NUCLEOTIDE SEQUENCE [LARGE SCALE GENOMIC DNA]</scope>
    <source>
        <strain evidence="14">Rio ETE_ALG 3VII</strain>
    </source>
</reference>
<dbReference type="Gene3D" id="1.10.730.10">
    <property type="entry name" value="Isoleucyl-tRNA Synthetase, Domain 1"/>
    <property type="match status" value="1"/>
</dbReference>
<dbReference type="GO" id="GO:0004814">
    <property type="term" value="F:arginine-tRNA ligase activity"/>
    <property type="evidence" value="ECO:0007669"/>
    <property type="project" value="UniProtKB-UniRule"/>
</dbReference>
<evidence type="ECO:0000256" key="6">
    <source>
        <dbReference type="ARBA" id="ARBA00022741"/>
    </source>
</evidence>
<dbReference type="NCBIfam" id="TIGR00456">
    <property type="entry name" value="argS"/>
    <property type="match status" value="1"/>
</dbReference>
<dbReference type="SUPFAM" id="SSF52374">
    <property type="entry name" value="Nucleotidylyl transferase"/>
    <property type="match status" value="1"/>
</dbReference>
<dbReference type="InterPro" id="IPR009080">
    <property type="entry name" value="tRNAsynth_Ia_anticodon-bd"/>
</dbReference>